<evidence type="ECO:0000313" key="3">
    <source>
        <dbReference type="Proteomes" id="UP000216411"/>
    </source>
</evidence>
<evidence type="ECO:0000256" key="1">
    <source>
        <dbReference type="SAM" id="Phobius"/>
    </source>
</evidence>
<keyword evidence="1" id="KW-0812">Transmembrane</keyword>
<reference evidence="2 3" key="1">
    <citation type="journal article" date="2017" name="Genome Announc.">
        <title>Draft Genome Sequence of a Sporulating and Motile Strain of Lachnotalea glycerini Isolated from Water in Quebec City, Canada.</title>
        <authorList>
            <person name="Maheux A.F."/>
            <person name="Boudreau D.K."/>
            <person name="Berube E."/>
            <person name="Boissinot M."/>
            <person name="Raymond F."/>
            <person name="Brodeur S."/>
            <person name="Corbeil J."/>
            <person name="Isabel S."/>
            <person name="Omar R.F."/>
            <person name="Bergeron M.G."/>
        </authorList>
    </citation>
    <scope>NUCLEOTIDE SEQUENCE [LARGE SCALE GENOMIC DNA]</scope>
    <source>
        <strain evidence="2 3">CCRI-19302</strain>
    </source>
</reference>
<keyword evidence="1" id="KW-0472">Membrane</keyword>
<evidence type="ECO:0008006" key="4">
    <source>
        <dbReference type="Google" id="ProtNLM"/>
    </source>
</evidence>
<accession>A0A371J5K4</accession>
<gene>
    <name evidence="2" type="ORF">CG710_020080</name>
</gene>
<name>A0A371J5K4_9FIRM</name>
<feature type="transmembrane region" description="Helical" evidence="1">
    <location>
        <begin position="20"/>
        <end position="46"/>
    </location>
</feature>
<protein>
    <recommendedName>
        <fullName evidence="4">Zn-finger containing protein</fullName>
    </recommendedName>
</protein>
<dbReference type="Proteomes" id="UP000216411">
    <property type="component" value="Unassembled WGS sequence"/>
</dbReference>
<evidence type="ECO:0000313" key="2">
    <source>
        <dbReference type="EMBL" id="RDY27968.1"/>
    </source>
</evidence>
<sequence length="123" mass="14688">MVGRYGVDELTRFILLLDCLLMVFSLLLRNSVMNFICIFLILLCYLRMFSKNYSQRFKENQMYLKYYDRFANKYASVKYAIQQHGIYHIYKCPSCKQKIRIPKGKGKISITCPKCNKQFIKHS</sequence>
<proteinExistence type="predicted"/>
<dbReference type="OrthoDB" id="3174166at2"/>
<comment type="caution">
    <text evidence="2">The sequence shown here is derived from an EMBL/GenBank/DDBJ whole genome shotgun (WGS) entry which is preliminary data.</text>
</comment>
<keyword evidence="1" id="KW-1133">Transmembrane helix</keyword>
<organism evidence="2 3">
    <name type="scientific">Lachnotalea glycerini</name>
    <dbReference type="NCBI Taxonomy" id="1763509"/>
    <lineage>
        <taxon>Bacteria</taxon>
        <taxon>Bacillati</taxon>
        <taxon>Bacillota</taxon>
        <taxon>Clostridia</taxon>
        <taxon>Lachnospirales</taxon>
        <taxon>Lachnospiraceae</taxon>
        <taxon>Lachnotalea</taxon>
    </lineage>
</organism>
<dbReference type="EMBL" id="NOKA02000094">
    <property type="protein sequence ID" value="RDY27968.1"/>
    <property type="molecule type" value="Genomic_DNA"/>
</dbReference>
<dbReference type="AlphaFoldDB" id="A0A371J5K4"/>
<keyword evidence="3" id="KW-1185">Reference proteome</keyword>